<feature type="region of interest" description="Disordered" evidence="1">
    <location>
        <begin position="259"/>
        <end position="293"/>
    </location>
</feature>
<dbReference type="GO" id="GO:0005802">
    <property type="term" value="C:trans-Golgi network"/>
    <property type="evidence" value="ECO:0007669"/>
    <property type="project" value="InterPro"/>
</dbReference>
<reference evidence="5" key="3">
    <citation type="submission" date="2025-09" db="UniProtKB">
        <authorList>
            <consortium name="Ensembl"/>
        </authorList>
    </citation>
    <scope>IDENTIFICATION</scope>
</reference>
<feature type="domain" description="Consortin N-terminal" evidence="4">
    <location>
        <begin position="2"/>
        <end position="46"/>
    </location>
</feature>
<dbReference type="GO" id="GO:0042998">
    <property type="term" value="P:positive regulation of Golgi to plasma membrane protein transport"/>
    <property type="evidence" value="ECO:0007669"/>
    <property type="project" value="InterPro"/>
</dbReference>
<evidence type="ECO:0000313" key="5">
    <source>
        <dbReference type="Ensembl" id="ENSLACP00000015665.1"/>
    </source>
</evidence>
<dbReference type="EMBL" id="AFYH01052610">
    <property type="status" value="NOT_ANNOTATED_CDS"/>
    <property type="molecule type" value="Genomic_DNA"/>
</dbReference>
<dbReference type="EMBL" id="AFYH01052611">
    <property type="status" value="NOT_ANNOTATED_CDS"/>
    <property type="molecule type" value="Genomic_DNA"/>
</dbReference>
<dbReference type="GO" id="GO:0071253">
    <property type="term" value="F:connexin binding"/>
    <property type="evidence" value="ECO:0007669"/>
    <property type="project" value="InterPro"/>
</dbReference>
<dbReference type="STRING" id="7897.ENSLACP00000015665"/>
<dbReference type="GO" id="GO:0005886">
    <property type="term" value="C:plasma membrane"/>
    <property type="evidence" value="ECO:0007669"/>
    <property type="project" value="TreeGrafter"/>
</dbReference>
<organism evidence="5 6">
    <name type="scientific">Latimeria chalumnae</name>
    <name type="common">Coelacanth</name>
    <dbReference type="NCBI Taxonomy" id="7897"/>
    <lineage>
        <taxon>Eukaryota</taxon>
        <taxon>Metazoa</taxon>
        <taxon>Chordata</taxon>
        <taxon>Craniata</taxon>
        <taxon>Vertebrata</taxon>
        <taxon>Euteleostomi</taxon>
        <taxon>Coelacanthiformes</taxon>
        <taxon>Coelacanthidae</taxon>
        <taxon>Latimeria</taxon>
    </lineage>
</organism>
<sequence length="504" mass="56185">LCSHQMAETYFQEEEYEKAVKFIQLERLYHEKLLANLSSIQDQWESKWKMAEPREKAHENFTRELNAEEIAMLTKFCTSHQEPVVPTHKKSEFFIVIPVTNSKSVVVKVVASLSSRSRGAGGFCSDTKTHSGVVPGERTKLEQVGMSASSLHAIQAAGLGNDHKKEQQYSGESSEEPHTLLTGVEGRSSSNSLCPGDAVNNDRCLQPEAAKLSEVMLTAAEIILEGEEEEFPTPGTNTARKLSKDTDFVTLDLKPVLVGQGTETGSEQQRAFETDGVTSSAEGKGDSVTHKHQNVENVSSATEWITEMIQELEEDVVEINESQRKNKDLLDMMLNSGFEESFLNLAKHKDSFDLCEETDPELLSCSFSDTESLNDNSISLDELAKRIKIEEITPAEDLVSILKKTYSVEGKELSQSQQKQRKRRVRFQEPEDVFDQDEVSGDSCLLLLLLCLVTVLLSIGGTALYCTFGDMESSVCTDFAANVDLYYTQILQRITEMKHCLSFS</sequence>
<dbReference type="GO" id="GO:0030133">
    <property type="term" value="C:transport vesicle"/>
    <property type="evidence" value="ECO:0007669"/>
    <property type="project" value="TreeGrafter"/>
</dbReference>
<dbReference type="PANTHER" id="PTHR28581">
    <property type="entry name" value="CONSORTIN"/>
    <property type="match status" value="1"/>
</dbReference>
<dbReference type="OMA" id="QWESKWK"/>
<proteinExistence type="predicted"/>
<dbReference type="HOGENOM" id="CLU_023107_0_0_1"/>
<dbReference type="InParanoid" id="H3B194"/>
<keyword evidence="2" id="KW-0472">Membrane</keyword>
<name>H3B194_LATCH</name>
<protein>
    <submittedName>
        <fullName evidence="5">Uncharacterized protein</fullName>
    </submittedName>
</protein>
<evidence type="ECO:0000256" key="1">
    <source>
        <dbReference type="SAM" id="MobiDB-lite"/>
    </source>
</evidence>
<feature type="compositionally biased region" description="Polar residues" evidence="1">
    <location>
        <begin position="261"/>
        <end position="281"/>
    </location>
</feature>
<dbReference type="Pfam" id="PF22883">
    <property type="entry name" value="Consortin_N"/>
    <property type="match status" value="1"/>
</dbReference>
<keyword evidence="2" id="KW-1133">Transmembrane helix</keyword>
<evidence type="ECO:0000259" key="4">
    <source>
        <dbReference type="Pfam" id="PF22883"/>
    </source>
</evidence>
<keyword evidence="6" id="KW-1185">Reference proteome</keyword>
<dbReference type="Bgee" id="ENSLACG00000013791">
    <property type="expression patterns" value="Expressed in mesonephros and 6 other cell types or tissues"/>
</dbReference>
<dbReference type="EMBL" id="AFYH01052608">
    <property type="status" value="NOT_ANNOTATED_CDS"/>
    <property type="molecule type" value="Genomic_DNA"/>
</dbReference>
<dbReference type="eggNOG" id="ENOG502QSMS">
    <property type="taxonomic scope" value="Eukaryota"/>
</dbReference>
<evidence type="ECO:0000259" key="3">
    <source>
        <dbReference type="Pfam" id="PF15281"/>
    </source>
</evidence>
<reference evidence="5" key="2">
    <citation type="submission" date="2025-08" db="UniProtKB">
        <authorList>
            <consortium name="Ensembl"/>
        </authorList>
    </citation>
    <scope>IDENTIFICATION</scope>
</reference>
<dbReference type="FunCoup" id="H3B194">
    <property type="interactions" value="815"/>
</dbReference>
<keyword evidence="2" id="KW-0812">Transmembrane</keyword>
<accession>H3B194</accession>
<dbReference type="InterPro" id="IPR042318">
    <property type="entry name" value="Consortin"/>
</dbReference>
<reference evidence="6" key="1">
    <citation type="submission" date="2011-08" db="EMBL/GenBank/DDBJ databases">
        <title>The draft genome of Latimeria chalumnae.</title>
        <authorList>
            <person name="Di Palma F."/>
            <person name="Alfoldi J."/>
            <person name="Johnson J."/>
            <person name="Berlin A."/>
            <person name="Gnerre S."/>
            <person name="Jaffe D."/>
            <person name="MacCallum I."/>
            <person name="Young S."/>
            <person name="Walker B.J."/>
            <person name="Lander E."/>
            <person name="Lindblad-Toh K."/>
        </authorList>
    </citation>
    <scope>NUCLEOTIDE SEQUENCE [LARGE SCALE GENOMIC DNA]</scope>
    <source>
        <strain evidence="6">Wild caught</strain>
    </source>
</reference>
<dbReference type="PANTHER" id="PTHR28581:SF1">
    <property type="entry name" value="CONSORTIN"/>
    <property type="match status" value="1"/>
</dbReference>
<dbReference type="EMBL" id="AFYH01052612">
    <property type="status" value="NOT_ANNOTATED_CDS"/>
    <property type="molecule type" value="Genomic_DNA"/>
</dbReference>
<dbReference type="EMBL" id="AFYH01052609">
    <property type="status" value="NOT_ANNOTATED_CDS"/>
    <property type="molecule type" value="Genomic_DNA"/>
</dbReference>
<evidence type="ECO:0000256" key="2">
    <source>
        <dbReference type="SAM" id="Phobius"/>
    </source>
</evidence>
<evidence type="ECO:0000313" key="6">
    <source>
        <dbReference type="Proteomes" id="UP000008672"/>
    </source>
</evidence>
<dbReference type="Proteomes" id="UP000008672">
    <property type="component" value="Unassembled WGS sequence"/>
</dbReference>
<feature type="domain" description="Consortin C-terminal" evidence="3">
    <location>
        <begin position="391"/>
        <end position="502"/>
    </location>
</feature>
<dbReference type="GeneTree" id="ENSGT00390000005861"/>
<dbReference type="InterPro" id="IPR028129">
    <property type="entry name" value="Consortin_C"/>
</dbReference>
<dbReference type="Pfam" id="PF15281">
    <property type="entry name" value="Consortin_C"/>
    <property type="match status" value="1"/>
</dbReference>
<feature type="transmembrane region" description="Helical" evidence="2">
    <location>
        <begin position="445"/>
        <end position="465"/>
    </location>
</feature>
<dbReference type="InterPro" id="IPR054132">
    <property type="entry name" value="Consortin_N"/>
</dbReference>
<dbReference type="Ensembl" id="ENSLACT00000015773.1">
    <property type="protein sequence ID" value="ENSLACP00000015665.1"/>
    <property type="gene ID" value="ENSLACG00000013791.1"/>
</dbReference>
<dbReference type="AlphaFoldDB" id="H3B194"/>